<sequence>MSSNKDDGRWKFVTRKKIVIRRNSWRAHEGATKISDGKKGAMKQVEKPPKEDVSHGHHQPRLASLFEFFPKGYFDRVKKIESSFVVTSHQEIATGELSA</sequence>
<evidence type="ECO:0000313" key="3">
    <source>
        <dbReference type="Proteomes" id="UP001630127"/>
    </source>
</evidence>
<feature type="region of interest" description="Disordered" evidence="1">
    <location>
        <begin position="29"/>
        <end position="57"/>
    </location>
</feature>
<gene>
    <name evidence="2" type="ORF">ACH5RR_028877</name>
</gene>
<organism evidence="2 3">
    <name type="scientific">Cinchona calisaya</name>
    <dbReference type="NCBI Taxonomy" id="153742"/>
    <lineage>
        <taxon>Eukaryota</taxon>
        <taxon>Viridiplantae</taxon>
        <taxon>Streptophyta</taxon>
        <taxon>Embryophyta</taxon>
        <taxon>Tracheophyta</taxon>
        <taxon>Spermatophyta</taxon>
        <taxon>Magnoliopsida</taxon>
        <taxon>eudicotyledons</taxon>
        <taxon>Gunneridae</taxon>
        <taxon>Pentapetalae</taxon>
        <taxon>asterids</taxon>
        <taxon>lamiids</taxon>
        <taxon>Gentianales</taxon>
        <taxon>Rubiaceae</taxon>
        <taxon>Cinchonoideae</taxon>
        <taxon>Cinchoneae</taxon>
        <taxon>Cinchona</taxon>
    </lineage>
</organism>
<name>A0ABD2YRG8_9GENT</name>
<protein>
    <submittedName>
        <fullName evidence="2">Uncharacterized protein</fullName>
    </submittedName>
</protein>
<evidence type="ECO:0000256" key="1">
    <source>
        <dbReference type="SAM" id="MobiDB-lite"/>
    </source>
</evidence>
<comment type="caution">
    <text evidence="2">The sequence shown here is derived from an EMBL/GenBank/DDBJ whole genome shotgun (WGS) entry which is preliminary data.</text>
</comment>
<dbReference type="EMBL" id="JBJUIK010000012">
    <property type="protein sequence ID" value="KAL3509476.1"/>
    <property type="molecule type" value="Genomic_DNA"/>
</dbReference>
<feature type="compositionally biased region" description="Basic and acidic residues" evidence="1">
    <location>
        <begin position="29"/>
        <end position="55"/>
    </location>
</feature>
<evidence type="ECO:0000313" key="2">
    <source>
        <dbReference type="EMBL" id="KAL3509476.1"/>
    </source>
</evidence>
<dbReference type="Proteomes" id="UP001630127">
    <property type="component" value="Unassembled WGS sequence"/>
</dbReference>
<keyword evidence="3" id="KW-1185">Reference proteome</keyword>
<dbReference type="AlphaFoldDB" id="A0ABD2YRG8"/>
<accession>A0ABD2YRG8</accession>
<reference evidence="2 3" key="1">
    <citation type="submission" date="2024-11" db="EMBL/GenBank/DDBJ databases">
        <title>A near-complete genome assembly of Cinchona calisaya.</title>
        <authorList>
            <person name="Lian D.C."/>
            <person name="Zhao X.W."/>
            <person name="Wei L."/>
        </authorList>
    </citation>
    <scope>NUCLEOTIDE SEQUENCE [LARGE SCALE GENOMIC DNA]</scope>
    <source>
        <tissue evidence="2">Nenye</tissue>
    </source>
</reference>
<proteinExistence type="predicted"/>